<feature type="coiled-coil region" evidence="5">
    <location>
        <begin position="473"/>
        <end position="500"/>
    </location>
</feature>
<dbReference type="Pfam" id="PF12474">
    <property type="entry name" value="PKK"/>
    <property type="match status" value="1"/>
</dbReference>
<keyword evidence="3" id="KW-0808">Transferase</keyword>
<keyword evidence="2" id="KW-0597">Phosphoprotein</keyword>
<proteinExistence type="predicted"/>
<keyword evidence="1" id="KW-0723">Serine/threonine-protein kinase</keyword>
<evidence type="ECO:0000256" key="5">
    <source>
        <dbReference type="SAM" id="Coils"/>
    </source>
</evidence>
<accession>A0A915K0J5</accession>
<feature type="compositionally biased region" description="Polar residues" evidence="6">
    <location>
        <begin position="128"/>
        <end position="147"/>
    </location>
</feature>
<evidence type="ECO:0000256" key="3">
    <source>
        <dbReference type="ARBA" id="ARBA00022679"/>
    </source>
</evidence>
<sequence length="571" mass="65004">QIDYGTSKSDEASNFKHRKSVHELKADFESRRKEICNSTAEVSTACSAASKKRRSLAFNTSIAFPNPSSPPLPPPSHIPSSPSLQFRQRASAIEHLLSKNITSNDKANPSALSVSSDDRNLARRQHSLDSVASSNTSSSGHESATVSLRNPTAVPLIQQPKQPSAGHTIISAMRTVSSTHNPANEQSKTADGVKMPPPEPPVDYDSRSGFPGAIKLVNASESKSSHVSQGLRRLDNHAKVNASKNIADQTKKEARGRSLATNNNTAKVDNGKISSPLEMSNVNVAQVPNGNGADGLGERKHYARRTVTKKTRAYLVDGIPVTSTTYHLMSEDGSNNYKAKEDFQLRKSELQALKRLQKEEAHQFQDLAAKTEADREFQEKRFIQDMQSIQNHYDCDLELLSKQQKKQLEETERLQEEEFRMTVKRLKQEQDRDLRAFRETLKQEHKLLKHEMEIVPKADRKDVFRSRRDMLDVEHLERDRQFCEKQQQEYESALARLKTTHIENVVALEKHFLEQKHKMMRTREKSLLDMEERQLHEKHQIAKSQLKEIFLLQRSQMLIRHQKFFHEGSER</sequence>
<feature type="region of interest" description="Disordered" evidence="6">
    <location>
        <begin position="98"/>
        <end position="147"/>
    </location>
</feature>
<dbReference type="PANTHER" id="PTHR46538">
    <property type="entry name" value="PROTEIN KINASE DOMAIN-CONTAINING PROTEIN"/>
    <property type="match status" value="1"/>
</dbReference>
<name>A0A915K0J5_ROMCU</name>
<evidence type="ECO:0000256" key="4">
    <source>
        <dbReference type="ARBA" id="ARBA00022777"/>
    </source>
</evidence>
<feature type="compositionally biased region" description="Polar residues" evidence="6">
    <location>
        <begin position="179"/>
        <end position="189"/>
    </location>
</feature>
<feature type="region of interest" description="Disordered" evidence="6">
    <location>
        <begin position="179"/>
        <end position="203"/>
    </location>
</feature>
<dbReference type="GO" id="GO:0004674">
    <property type="term" value="F:protein serine/threonine kinase activity"/>
    <property type="evidence" value="ECO:0007669"/>
    <property type="project" value="UniProtKB-KW"/>
</dbReference>
<keyword evidence="7" id="KW-1185">Reference proteome</keyword>
<dbReference type="InterPro" id="IPR022165">
    <property type="entry name" value="PKK"/>
</dbReference>
<dbReference type="AlphaFoldDB" id="A0A915K0J5"/>
<protein>
    <submittedName>
        <fullName evidence="8">Uncharacterized protein</fullName>
    </submittedName>
</protein>
<organism evidence="7 8">
    <name type="scientific">Romanomermis culicivorax</name>
    <name type="common">Nematode worm</name>
    <dbReference type="NCBI Taxonomy" id="13658"/>
    <lineage>
        <taxon>Eukaryota</taxon>
        <taxon>Metazoa</taxon>
        <taxon>Ecdysozoa</taxon>
        <taxon>Nematoda</taxon>
        <taxon>Enoplea</taxon>
        <taxon>Dorylaimia</taxon>
        <taxon>Mermithida</taxon>
        <taxon>Mermithoidea</taxon>
        <taxon>Mermithidae</taxon>
        <taxon>Romanomermis</taxon>
    </lineage>
</organism>
<feature type="region of interest" description="Disordered" evidence="6">
    <location>
        <begin position="61"/>
        <end position="83"/>
    </location>
</feature>
<keyword evidence="4" id="KW-0418">Kinase</keyword>
<evidence type="ECO:0000313" key="8">
    <source>
        <dbReference type="WBParaSite" id="nRc.2.0.1.t32197-RA"/>
    </source>
</evidence>
<evidence type="ECO:0000256" key="1">
    <source>
        <dbReference type="ARBA" id="ARBA00022527"/>
    </source>
</evidence>
<reference evidence="8" key="1">
    <citation type="submission" date="2022-11" db="UniProtKB">
        <authorList>
            <consortium name="WormBaseParasite"/>
        </authorList>
    </citation>
    <scope>IDENTIFICATION</scope>
</reference>
<evidence type="ECO:0000313" key="7">
    <source>
        <dbReference type="Proteomes" id="UP000887565"/>
    </source>
</evidence>
<feature type="compositionally biased region" description="Pro residues" evidence="6">
    <location>
        <begin position="67"/>
        <end position="77"/>
    </location>
</feature>
<dbReference type="Proteomes" id="UP000887565">
    <property type="component" value="Unplaced"/>
</dbReference>
<dbReference type="PANTHER" id="PTHR46538:SF3">
    <property type="entry name" value="PROTEIN KINASE DOMAIN-CONTAINING PROTEIN"/>
    <property type="match status" value="1"/>
</dbReference>
<dbReference type="InterPro" id="IPR051585">
    <property type="entry name" value="STE20_Ser/Thr_Kinases"/>
</dbReference>
<evidence type="ECO:0000256" key="6">
    <source>
        <dbReference type="SAM" id="MobiDB-lite"/>
    </source>
</evidence>
<keyword evidence="5" id="KW-0175">Coiled coil</keyword>
<evidence type="ECO:0000256" key="2">
    <source>
        <dbReference type="ARBA" id="ARBA00022553"/>
    </source>
</evidence>
<feature type="compositionally biased region" description="Polar residues" evidence="6">
    <location>
        <begin position="99"/>
        <end position="115"/>
    </location>
</feature>
<dbReference type="WBParaSite" id="nRc.2.0.1.t32197-RA">
    <property type="protein sequence ID" value="nRc.2.0.1.t32197-RA"/>
    <property type="gene ID" value="nRc.2.0.1.g32197"/>
</dbReference>